<feature type="compositionally biased region" description="Low complexity" evidence="2">
    <location>
        <begin position="324"/>
        <end position="344"/>
    </location>
</feature>
<dbReference type="AlphaFoldDB" id="A0A9W9YZS2"/>
<dbReference type="InterPro" id="IPR011022">
    <property type="entry name" value="Arrestin_C-like"/>
</dbReference>
<feature type="region of interest" description="Disordered" evidence="2">
    <location>
        <begin position="324"/>
        <end position="347"/>
    </location>
</feature>
<dbReference type="InterPro" id="IPR014756">
    <property type="entry name" value="Ig_E-set"/>
</dbReference>
<evidence type="ECO:0000259" key="3">
    <source>
        <dbReference type="SMART" id="SM01017"/>
    </source>
</evidence>
<evidence type="ECO:0000313" key="5">
    <source>
        <dbReference type="Proteomes" id="UP001163046"/>
    </source>
</evidence>
<feature type="domain" description="Arrestin C-terminal-like" evidence="3">
    <location>
        <begin position="193"/>
        <end position="324"/>
    </location>
</feature>
<dbReference type="Gene3D" id="2.60.40.640">
    <property type="match status" value="2"/>
</dbReference>
<name>A0A9W9YZS2_9CNID</name>
<evidence type="ECO:0000256" key="1">
    <source>
        <dbReference type="ARBA" id="ARBA00005298"/>
    </source>
</evidence>
<dbReference type="OrthoDB" id="2333384at2759"/>
<dbReference type="EMBL" id="MU826836">
    <property type="protein sequence ID" value="KAJ7372511.1"/>
    <property type="molecule type" value="Genomic_DNA"/>
</dbReference>
<dbReference type="Proteomes" id="UP001163046">
    <property type="component" value="Unassembled WGS sequence"/>
</dbReference>
<dbReference type="Pfam" id="PF02752">
    <property type="entry name" value="Arrestin_C"/>
    <property type="match status" value="1"/>
</dbReference>
<proteinExistence type="inferred from homology"/>
<dbReference type="PANTHER" id="PTHR11188:SF17">
    <property type="entry name" value="FI21816P1"/>
    <property type="match status" value="1"/>
</dbReference>
<dbReference type="SUPFAM" id="SSF81296">
    <property type="entry name" value="E set domains"/>
    <property type="match status" value="2"/>
</dbReference>
<dbReference type="SMART" id="SM01017">
    <property type="entry name" value="Arrestin_C"/>
    <property type="match status" value="1"/>
</dbReference>
<keyword evidence="5" id="KW-1185">Reference proteome</keyword>
<accession>A0A9W9YZS2</accession>
<protein>
    <recommendedName>
        <fullName evidence="3">Arrestin C-terminal-like domain-containing protein</fullName>
    </recommendedName>
</protein>
<dbReference type="InterPro" id="IPR050357">
    <property type="entry name" value="Arrestin_domain-protein"/>
</dbReference>
<gene>
    <name evidence="4" type="ORF">OS493_019020</name>
</gene>
<comment type="similarity">
    <text evidence="1">Belongs to the arrestin family.</text>
</comment>
<dbReference type="PANTHER" id="PTHR11188">
    <property type="entry name" value="ARRESTIN DOMAIN CONTAINING PROTEIN"/>
    <property type="match status" value="1"/>
</dbReference>
<organism evidence="4 5">
    <name type="scientific">Desmophyllum pertusum</name>
    <dbReference type="NCBI Taxonomy" id="174260"/>
    <lineage>
        <taxon>Eukaryota</taxon>
        <taxon>Metazoa</taxon>
        <taxon>Cnidaria</taxon>
        <taxon>Anthozoa</taxon>
        <taxon>Hexacorallia</taxon>
        <taxon>Scleractinia</taxon>
        <taxon>Caryophylliina</taxon>
        <taxon>Caryophylliidae</taxon>
        <taxon>Desmophyllum</taxon>
    </lineage>
</organism>
<sequence length="405" mass="45432">METIELFAVEIYGDGSFYPGEVIYGDVYLKTNEELTVREIRIELYGEAKVFWSEAARKKRLGMRDYTNYEQYLNIAATVLWQRREVVGKILDSFSGIEKSLPGQIGANPVLSPGEHSFPFEFRLPEENLPTTFEGKHGHVKYWLKAILDRPWKDDMKIIEPFTVTEKMDVNQPEFLRPSQVQEDRNMGCLCCVSGPLSVTVRTDRGAYCTGELMPVTVYANNQTSHRILGVELELIQDTIFIASGGKRTFTTEIIATVTKAGKIPNAEGNDFFEMVPILIPSLTPTMRSSRCIKISYQIKFALLLRGSVNFRLHLPITIGSLPCQPSQSRRSSSRASGSSISPSITLMGFPSTSLDYTDGMTSCPNEAPPSYAESVRGQTRRYDTVYYNKGMDTPQLSNSVKKSS</sequence>
<dbReference type="GO" id="GO:0015031">
    <property type="term" value="P:protein transport"/>
    <property type="evidence" value="ECO:0007669"/>
    <property type="project" value="TreeGrafter"/>
</dbReference>
<evidence type="ECO:0000256" key="2">
    <source>
        <dbReference type="SAM" id="MobiDB-lite"/>
    </source>
</evidence>
<reference evidence="4" key="1">
    <citation type="submission" date="2023-01" db="EMBL/GenBank/DDBJ databases">
        <title>Genome assembly of the deep-sea coral Lophelia pertusa.</title>
        <authorList>
            <person name="Herrera S."/>
            <person name="Cordes E."/>
        </authorList>
    </citation>
    <scope>NUCLEOTIDE SEQUENCE</scope>
    <source>
        <strain evidence="4">USNM1676648</strain>
        <tissue evidence="4">Polyp</tissue>
    </source>
</reference>
<evidence type="ECO:0000313" key="4">
    <source>
        <dbReference type="EMBL" id="KAJ7372511.1"/>
    </source>
</evidence>
<dbReference type="GO" id="GO:0005737">
    <property type="term" value="C:cytoplasm"/>
    <property type="evidence" value="ECO:0007669"/>
    <property type="project" value="TreeGrafter"/>
</dbReference>
<dbReference type="InterPro" id="IPR014752">
    <property type="entry name" value="Arrestin-like_C"/>
</dbReference>
<comment type="caution">
    <text evidence="4">The sequence shown here is derived from an EMBL/GenBank/DDBJ whole genome shotgun (WGS) entry which is preliminary data.</text>
</comment>
<dbReference type="InterPro" id="IPR011021">
    <property type="entry name" value="Arrestin-like_N"/>
</dbReference>
<dbReference type="Pfam" id="PF00339">
    <property type="entry name" value="Arrestin_N"/>
    <property type="match status" value="1"/>
</dbReference>